<dbReference type="PANTHER" id="PTHR43861:SF1">
    <property type="entry name" value="TRANS-ACONITATE 2-METHYLTRANSFERASE"/>
    <property type="match status" value="1"/>
</dbReference>
<gene>
    <name evidence="4" type="ORF">F9B85_04540</name>
</gene>
<evidence type="ECO:0000313" key="4">
    <source>
        <dbReference type="EMBL" id="KAB2953882.1"/>
    </source>
</evidence>
<protein>
    <submittedName>
        <fullName evidence="4">Class I SAM-dependent methyltransferase</fullName>
    </submittedName>
</protein>
<dbReference type="PANTHER" id="PTHR43861">
    <property type="entry name" value="TRANS-ACONITATE 2-METHYLTRANSFERASE-RELATED"/>
    <property type="match status" value="1"/>
</dbReference>
<evidence type="ECO:0000256" key="1">
    <source>
        <dbReference type="ARBA" id="ARBA00022603"/>
    </source>
</evidence>
<feature type="domain" description="Methyltransferase" evidence="3">
    <location>
        <begin position="57"/>
        <end position="157"/>
    </location>
</feature>
<dbReference type="Gene3D" id="3.40.50.150">
    <property type="entry name" value="Vaccinia Virus protein VP39"/>
    <property type="match status" value="1"/>
</dbReference>
<dbReference type="GO" id="GO:0032259">
    <property type="term" value="P:methylation"/>
    <property type="evidence" value="ECO:0007669"/>
    <property type="project" value="UniProtKB-KW"/>
</dbReference>
<evidence type="ECO:0000313" key="5">
    <source>
        <dbReference type="Proteomes" id="UP000468766"/>
    </source>
</evidence>
<dbReference type="Gene3D" id="2.20.25.110">
    <property type="entry name" value="S-adenosyl-L-methionine-dependent methyltransferases"/>
    <property type="match status" value="1"/>
</dbReference>
<dbReference type="Pfam" id="PF13649">
    <property type="entry name" value="Methyltransf_25"/>
    <property type="match status" value="1"/>
</dbReference>
<sequence>MAKIGALLVKNLKWKGVDSTMSLYDHLQSYYDLVFPTKKEVVDFLDRQFAQDSYKRILDVACGTGGQAIALAKRGYQLLAMDLHQEMVEAGRTKSKEQKVGESNPNSGSVHFEVMDMTKLTFSASEQWEGLYCIGNSLPHLTKPGQIVEALANWQKQLTSPQKTMVIQIVNFAKIIEQGGQFPLLTGEKEDVKVTFQRHYEEAEQDGLITFVTHLKVEKGANNKTWQDKTLLKPLKREELQSYLHHLGYEHLQWYGDLTGKAFDEQKSPAVVVVARMAS</sequence>
<name>A0A6I0F4X5_9FIRM</name>
<proteinExistence type="predicted"/>
<dbReference type="RefSeq" id="WP_151618954.1">
    <property type="nucleotide sequence ID" value="NZ_WBXO01000002.1"/>
</dbReference>
<evidence type="ECO:0000256" key="2">
    <source>
        <dbReference type="ARBA" id="ARBA00022679"/>
    </source>
</evidence>
<dbReference type="CDD" id="cd02440">
    <property type="entry name" value="AdoMet_MTases"/>
    <property type="match status" value="1"/>
</dbReference>
<dbReference type="InterPro" id="IPR029063">
    <property type="entry name" value="SAM-dependent_MTases_sf"/>
</dbReference>
<reference evidence="4 5" key="1">
    <citation type="submission" date="2019-10" db="EMBL/GenBank/DDBJ databases">
        <title>Whole-genome sequence of the extremophile Heliorestis acidaminivorans DSM 24790.</title>
        <authorList>
            <person name="Kyndt J.A."/>
            <person name="Meyer T.E."/>
        </authorList>
    </citation>
    <scope>NUCLEOTIDE SEQUENCE [LARGE SCALE GENOMIC DNA]</scope>
    <source>
        <strain evidence="4 5">DSM 24790</strain>
    </source>
</reference>
<dbReference type="GO" id="GO:0008168">
    <property type="term" value="F:methyltransferase activity"/>
    <property type="evidence" value="ECO:0007669"/>
    <property type="project" value="UniProtKB-KW"/>
</dbReference>
<keyword evidence="5" id="KW-1185">Reference proteome</keyword>
<accession>A0A6I0F4X5</accession>
<keyword evidence="2 4" id="KW-0808">Transferase</keyword>
<dbReference type="EMBL" id="WBXO01000002">
    <property type="protein sequence ID" value="KAB2953882.1"/>
    <property type="molecule type" value="Genomic_DNA"/>
</dbReference>
<dbReference type="Proteomes" id="UP000468766">
    <property type="component" value="Unassembled WGS sequence"/>
</dbReference>
<dbReference type="SUPFAM" id="SSF53335">
    <property type="entry name" value="S-adenosyl-L-methionine-dependent methyltransferases"/>
    <property type="match status" value="1"/>
</dbReference>
<evidence type="ECO:0000259" key="3">
    <source>
        <dbReference type="Pfam" id="PF13649"/>
    </source>
</evidence>
<dbReference type="InterPro" id="IPR041698">
    <property type="entry name" value="Methyltransf_25"/>
</dbReference>
<dbReference type="AlphaFoldDB" id="A0A6I0F4X5"/>
<dbReference type="OrthoDB" id="9791837at2"/>
<organism evidence="4 5">
    <name type="scientific">Heliorestis acidaminivorans</name>
    <dbReference type="NCBI Taxonomy" id="553427"/>
    <lineage>
        <taxon>Bacteria</taxon>
        <taxon>Bacillati</taxon>
        <taxon>Bacillota</taxon>
        <taxon>Clostridia</taxon>
        <taxon>Eubacteriales</taxon>
        <taxon>Heliobacteriaceae</taxon>
        <taxon>Heliorestis</taxon>
    </lineage>
</organism>
<keyword evidence="1 4" id="KW-0489">Methyltransferase</keyword>
<comment type="caution">
    <text evidence="4">The sequence shown here is derived from an EMBL/GenBank/DDBJ whole genome shotgun (WGS) entry which is preliminary data.</text>
</comment>